<feature type="transmembrane region" description="Helical" evidence="8">
    <location>
        <begin position="388"/>
        <end position="421"/>
    </location>
</feature>
<dbReference type="AlphaFoldDB" id="A0A1P8AJ34"/>
<dbReference type="PRINTS" id="PR01434">
    <property type="entry name" value="NADHDHGNASE5"/>
</dbReference>
<evidence type="ECO:0000256" key="4">
    <source>
        <dbReference type="ARBA" id="ARBA00022989"/>
    </source>
</evidence>
<gene>
    <name evidence="10" type="primary">ND5</name>
</gene>
<comment type="subcellular location">
    <subcellularLocation>
        <location evidence="1">Membrane</location>
        <topology evidence="1">Multi-pass membrane protein</topology>
    </subcellularLocation>
</comment>
<dbReference type="PANTHER" id="PTHR42829:SF2">
    <property type="entry name" value="NADH-UBIQUINONE OXIDOREDUCTASE CHAIN 5"/>
    <property type="match status" value="1"/>
</dbReference>
<evidence type="ECO:0000256" key="7">
    <source>
        <dbReference type="ARBA" id="ARBA00049551"/>
    </source>
</evidence>
<feature type="transmembrane region" description="Helical" evidence="8">
    <location>
        <begin position="252"/>
        <end position="273"/>
    </location>
</feature>
<dbReference type="Pfam" id="PF00361">
    <property type="entry name" value="Proton_antipo_M"/>
    <property type="match status" value="1"/>
</dbReference>
<dbReference type="CTD" id="4540"/>
<keyword evidence="4 8" id="KW-1133">Transmembrane helix</keyword>
<feature type="transmembrane region" description="Helical" evidence="8">
    <location>
        <begin position="503"/>
        <end position="525"/>
    </location>
</feature>
<evidence type="ECO:0000259" key="9">
    <source>
        <dbReference type="Pfam" id="PF00361"/>
    </source>
</evidence>
<feature type="transmembrane region" description="Helical" evidence="8">
    <location>
        <begin position="97"/>
        <end position="114"/>
    </location>
</feature>
<evidence type="ECO:0000256" key="5">
    <source>
        <dbReference type="ARBA" id="ARBA00023136"/>
    </source>
</evidence>
<keyword evidence="3 8" id="KW-0812">Transmembrane</keyword>
<dbReference type="InterPro" id="IPR001750">
    <property type="entry name" value="ND/Mrp_TM"/>
</dbReference>
<dbReference type="EMBL" id="KU559010">
    <property type="protein sequence ID" value="AMZ00191.1"/>
    <property type="molecule type" value="Genomic_DNA"/>
</dbReference>
<feature type="transmembrane region" description="Helical" evidence="8">
    <location>
        <begin position="339"/>
        <end position="368"/>
    </location>
</feature>
<dbReference type="GO" id="GO:0016020">
    <property type="term" value="C:membrane"/>
    <property type="evidence" value="ECO:0007669"/>
    <property type="project" value="UniProtKB-SubCell"/>
</dbReference>
<reference evidence="10" key="2">
    <citation type="journal article" date="2017" name="PLoS ONE">
        <title>The Complete Maternally and Paternally Inherited Mitochondrial Genomes of a Freshwater Mussel Potamilus alatus (Bivalvia: Unionidae).</title>
        <authorList>
            <person name="Wen H.B."/>
            <person name="Cao Z.M."/>
            <person name="Hua D."/>
            <person name="Xu P."/>
            <person name="Ma X.Y."/>
            <person name="Jin W."/>
            <person name="Yuan X.H."/>
            <person name="Gu R.B."/>
        </authorList>
    </citation>
    <scope>NUCLEOTIDE SEQUENCE</scope>
</reference>
<dbReference type="GO" id="GO:0015990">
    <property type="term" value="P:electron transport coupled proton transport"/>
    <property type="evidence" value="ECO:0007669"/>
    <property type="project" value="TreeGrafter"/>
</dbReference>
<feature type="transmembrane region" description="Helical" evidence="8">
    <location>
        <begin position="56"/>
        <end position="85"/>
    </location>
</feature>
<dbReference type="PANTHER" id="PTHR42829">
    <property type="entry name" value="NADH-UBIQUINONE OXIDOREDUCTASE CHAIN 5"/>
    <property type="match status" value="1"/>
</dbReference>
<feature type="transmembrane region" description="Helical" evidence="8">
    <location>
        <begin position="280"/>
        <end position="303"/>
    </location>
</feature>
<organism evidence="10">
    <name type="scientific">Potamilus alatus</name>
    <dbReference type="NCBI Taxonomy" id="81573"/>
    <lineage>
        <taxon>Eukaryota</taxon>
        <taxon>Metazoa</taxon>
        <taxon>Spiralia</taxon>
        <taxon>Lophotrochozoa</taxon>
        <taxon>Mollusca</taxon>
        <taxon>Bivalvia</taxon>
        <taxon>Autobranchia</taxon>
        <taxon>Heteroconchia</taxon>
        <taxon>Palaeoheterodonta</taxon>
        <taxon>Unionida</taxon>
        <taxon>Unionoidea</taxon>
        <taxon>Unionidae</taxon>
        <taxon>Ambleminae</taxon>
        <taxon>Lampsilini</taxon>
        <taxon>Potamilus</taxon>
    </lineage>
</organism>
<evidence type="ECO:0000256" key="3">
    <source>
        <dbReference type="ARBA" id="ARBA00022692"/>
    </source>
</evidence>
<dbReference type="GO" id="GO:0008137">
    <property type="term" value="F:NADH dehydrogenase (ubiquinone) activity"/>
    <property type="evidence" value="ECO:0007669"/>
    <property type="project" value="UniProtKB-EC"/>
</dbReference>
<dbReference type="EC" id="7.1.1.2" evidence="2"/>
<dbReference type="PROSITE" id="PS51257">
    <property type="entry name" value="PROKAR_LIPOPROTEIN"/>
    <property type="match status" value="1"/>
</dbReference>
<evidence type="ECO:0000256" key="6">
    <source>
        <dbReference type="ARBA" id="ARBA00031027"/>
    </source>
</evidence>
<feature type="transmembrane region" description="Helical" evidence="8">
    <location>
        <begin position="430"/>
        <end position="448"/>
    </location>
</feature>
<dbReference type="RefSeq" id="YP_009346112.1">
    <property type="nucleotide sequence ID" value="NC_033858.1"/>
</dbReference>
<evidence type="ECO:0000256" key="8">
    <source>
        <dbReference type="SAM" id="Phobius"/>
    </source>
</evidence>
<feature type="transmembrane region" description="Helical" evidence="8">
    <location>
        <begin position="565"/>
        <end position="583"/>
    </location>
</feature>
<feature type="transmembrane region" description="Helical" evidence="8">
    <location>
        <begin position="309"/>
        <end position="327"/>
    </location>
</feature>
<dbReference type="InterPro" id="IPR003945">
    <property type="entry name" value="NU5C-like"/>
</dbReference>
<feature type="transmembrane region" description="Helical" evidence="8">
    <location>
        <begin position="120"/>
        <end position="138"/>
    </location>
</feature>
<feature type="transmembrane region" description="Helical" evidence="8">
    <location>
        <begin position="159"/>
        <end position="177"/>
    </location>
</feature>
<feature type="transmembrane region" description="Helical" evidence="8">
    <location>
        <begin position="183"/>
        <end position="201"/>
    </location>
</feature>
<feature type="transmembrane region" description="Helical" evidence="8">
    <location>
        <begin position="468"/>
        <end position="491"/>
    </location>
</feature>
<dbReference type="GO" id="GO:0042773">
    <property type="term" value="P:ATP synthesis coupled electron transport"/>
    <property type="evidence" value="ECO:0007669"/>
    <property type="project" value="InterPro"/>
</dbReference>
<geneLocation type="mitochondrion" evidence="10"/>
<feature type="transmembrane region" description="Helical" evidence="8">
    <location>
        <begin position="537"/>
        <end position="558"/>
    </location>
</feature>
<accession>A0A1P8AJ34</accession>
<proteinExistence type="predicted"/>
<feature type="transmembrane region" description="Helical" evidence="8">
    <location>
        <begin position="12"/>
        <end position="36"/>
    </location>
</feature>
<name>A0A1P8AJ34_9BIVA</name>
<feature type="domain" description="NADH:quinone oxidoreductase/Mrp antiporter transmembrane" evidence="9">
    <location>
        <begin position="117"/>
        <end position="383"/>
    </location>
</feature>
<evidence type="ECO:0000256" key="1">
    <source>
        <dbReference type="ARBA" id="ARBA00004141"/>
    </source>
</evidence>
<reference evidence="10" key="1">
    <citation type="submission" date="2016-01" db="EMBL/GenBank/DDBJ databases">
        <authorList>
            <person name="Oliw E.H."/>
        </authorList>
    </citation>
    <scope>NUCLEOTIDE SEQUENCE</scope>
</reference>
<dbReference type="GO" id="GO:0003954">
    <property type="term" value="F:NADH dehydrogenase activity"/>
    <property type="evidence" value="ECO:0007669"/>
    <property type="project" value="TreeGrafter"/>
</dbReference>
<evidence type="ECO:0000313" key="10">
    <source>
        <dbReference type="EMBL" id="AMZ00191.1"/>
    </source>
</evidence>
<keyword evidence="5 8" id="KW-0472">Membrane</keyword>
<comment type="catalytic activity">
    <reaction evidence="7">
        <text>a ubiquinone + NADH + 5 H(+)(in) = a ubiquinol + NAD(+) + 4 H(+)(out)</text>
        <dbReference type="Rhea" id="RHEA:29091"/>
        <dbReference type="Rhea" id="RHEA-COMP:9565"/>
        <dbReference type="Rhea" id="RHEA-COMP:9566"/>
        <dbReference type="ChEBI" id="CHEBI:15378"/>
        <dbReference type="ChEBI" id="CHEBI:16389"/>
        <dbReference type="ChEBI" id="CHEBI:17976"/>
        <dbReference type="ChEBI" id="CHEBI:57540"/>
        <dbReference type="ChEBI" id="CHEBI:57945"/>
        <dbReference type="EC" id="7.1.1.2"/>
    </reaction>
</comment>
<protein>
    <recommendedName>
        <fullName evidence="2">NADH:ubiquinone reductase (H(+)-translocating)</fullName>
        <ecNumber evidence="2">7.1.1.2</ecNumber>
    </recommendedName>
    <alternativeName>
        <fullName evidence="6">NADH dehydrogenase subunit 5</fullName>
    </alternativeName>
</protein>
<keyword evidence="10" id="KW-0496">Mitochondrion</keyword>
<sequence>MKLAVDCCQYLGGVMGGGCFLLLVSFMLTSVMLGMFADSTLMLIEWEYFKLCGLCFSVLIMVDLFGVLFSSLVCLIGGCVLVFSVSYMGGSKFMGEFFYLTMCFILVMNFLIFIPCLVFLLVGWDLLGVISFLLVIYYQSKSSVSAGMMTVLVNRIGDILLLLSVGLGSSFGGWDGFNASESGISSLVVVVGVLLVMAAMTKSAQFPFSVWLPAAMAAPTPISALVHSSTLVVGGVYLLFRYYSFLGAIDGLLLSLSKVGCLTLLVASFMACFEFDIKKLVALSTLGHLGFMIYVLGLGYPVFSFFHMLSHAMFKALLFLCVGYYIHNTGHYLQDARQLCGIGWVSSPVLVSCSVVGFSSLCGLPYLSGFYSKHAILESSISSLGGGFELLCLVFGAAVSCFYSVWVLLWVVFGACGSYYLGGVSCDDRFVVSVYLLAMGSVFLGYLGQSVLVEFCDIFVISFDSKMVLFLSTSVVGVVSTIGWFMVWFYSNYSSEISSSKTFLFFSSMWFLKYLFGRMPSFWWVNSVGLVKVLEVGWIESLSVGVFGGLSLLSGWVWSLERISILVLVRVGVVIILFMFTLWS</sequence>
<evidence type="ECO:0000256" key="2">
    <source>
        <dbReference type="ARBA" id="ARBA00012944"/>
    </source>
</evidence>
<dbReference type="GeneID" id="31079927"/>